<evidence type="ECO:0000256" key="6">
    <source>
        <dbReference type="ARBA" id="ARBA00023136"/>
    </source>
</evidence>
<keyword evidence="6 8" id="KW-0472">Membrane</keyword>
<feature type="transmembrane region" description="Helical" evidence="8">
    <location>
        <begin position="304"/>
        <end position="322"/>
    </location>
</feature>
<dbReference type="InterPro" id="IPR038770">
    <property type="entry name" value="Na+/solute_symporter_sf"/>
</dbReference>
<evidence type="ECO:0000256" key="1">
    <source>
        <dbReference type="ARBA" id="ARBA00004141"/>
    </source>
</evidence>
<feature type="transmembrane region" description="Helical" evidence="8">
    <location>
        <begin position="150"/>
        <end position="173"/>
    </location>
</feature>
<feature type="transmembrane region" description="Helical" evidence="8">
    <location>
        <begin position="279"/>
        <end position="298"/>
    </location>
</feature>
<feature type="transmembrane region" description="Helical" evidence="8">
    <location>
        <begin position="6"/>
        <end position="26"/>
    </location>
</feature>
<keyword evidence="5 8" id="KW-1133">Transmembrane helix</keyword>
<keyword evidence="4 8" id="KW-0812">Transmembrane</keyword>
<evidence type="ECO:0000256" key="4">
    <source>
        <dbReference type="ARBA" id="ARBA00022692"/>
    </source>
</evidence>
<organism evidence="10 11">
    <name type="scientific">Brevundimonas staleyi</name>
    <dbReference type="NCBI Taxonomy" id="74326"/>
    <lineage>
        <taxon>Bacteria</taxon>
        <taxon>Pseudomonadati</taxon>
        <taxon>Pseudomonadota</taxon>
        <taxon>Alphaproteobacteria</taxon>
        <taxon>Caulobacterales</taxon>
        <taxon>Caulobacteraceae</taxon>
        <taxon>Brevundimonas</taxon>
    </lineage>
</organism>
<evidence type="ECO:0000256" key="3">
    <source>
        <dbReference type="ARBA" id="ARBA00022448"/>
    </source>
</evidence>
<evidence type="ECO:0000259" key="9">
    <source>
        <dbReference type="Pfam" id="PF00999"/>
    </source>
</evidence>
<feature type="transmembrane region" description="Helical" evidence="8">
    <location>
        <begin position="119"/>
        <end position="138"/>
    </location>
</feature>
<dbReference type="PANTHER" id="PTHR42751">
    <property type="entry name" value="SODIUM/HYDROGEN EXCHANGER FAMILY/TRKA DOMAIN PROTEIN"/>
    <property type="match status" value="1"/>
</dbReference>
<feature type="region of interest" description="Disordered" evidence="7">
    <location>
        <begin position="394"/>
        <end position="423"/>
    </location>
</feature>
<evidence type="ECO:0000313" key="11">
    <source>
        <dbReference type="Proteomes" id="UP001596152"/>
    </source>
</evidence>
<keyword evidence="3" id="KW-0813">Transport</keyword>
<feature type="transmembrane region" description="Helical" evidence="8">
    <location>
        <begin position="88"/>
        <end position="107"/>
    </location>
</feature>
<evidence type="ECO:0000256" key="2">
    <source>
        <dbReference type="ARBA" id="ARBA00005551"/>
    </source>
</evidence>
<feature type="domain" description="Cation/H+ exchanger transmembrane" evidence="9">
    <location>
        <begin position="16"/>
        <end position="384"/>
    </location>
</feature>
<feature type="transmembrane region" description="Helical" evidence="8">
    <location>
        <begin position="193"/>
        <end position="214"/>
    </location>
</feature>
<sequence>MPQADSLISTLVGGFVLAFVFGMLANRLKLSPLVGYLIAGVIVGPHTAGFVADTTLAPQLAEIGVILLMFGVGLHFSPKDLMQVRRVALPGALVQIASATIMGWALGRFLMGMSDMEGLLMGFALSVASTVVLMRALEERRQNKGEVGRIAVGWLIVEDLVIVIALVMLPMIIVTNGEVVDPAHLAVNVGWTLLKVAGFVAVMLFVGAKALPWLLVRIAHTRSRELFTLGVLAIALGIAWVAYYLFHSFALGAFLAGLVLNGTPLGHNAAERSLPLRDAFAVLFFVSVGMLFDPMIIVERPLSVLGVLGIVIVGKTIAALAITKLFGLDRATGLTVGASLAQVGEFSFILAALGVSLGALSQETHDLILAAALLSISLNPFVFAFMDRIGAKPPGEPPVGGKEPNPATAITDGPLARSRPTRV</sequence>
<feature type="transmembrane region" description="Helical" evidence="8">
    <location>
        <begin position="367"/>
        <end position="386"/>
    </location>
</feature>
<protein>
    <submittedName>
        <fullName evidence="10">Cation:proton antiporter</fullName>
    </submittedName>
</protein>
<gene>
    <name evidence="10" type="ORF">ACFPIE_14040</name>
</gene>
<evidence type="ECO:0000256" key="5">
    <source>
        <dbReference type="ARBA" id="ARBA00022989"/>
    </source>
</evidence>
<dbReference type="Pfam" id="PF00999">
    <property type="entry name" value="Na_H_Exchanger"/>
    <property type="match status" value="1"/>
</dbReference>
<dbReference type="Gene3D" id="1.20.1530.20">
    <property type="match status" value="1"/>
</dbReference>
<feature type="transmembrane region" description="Helical" evidence="8">
    <location>
        <begin position="226"/>
        <end position="243"/>
    </location>
</feature>
<dbReference type="RefSeq" id="WP_374038123.1">
    <property type="nucleotide sequence ID" value="NZ_CP169082.1"/>
</dbReference>
<dbReference type="PANTHER" id="PTHR42751:SF1">
    <property type="entry name" value="CATION_PROTON ANTIPORTER YBAL-RELATED"/>
    <property type="match status" value="1"/>
</dbReference>
<reference evidence="11" key="1">
    <citation type="journal article" date="2019" name="Int. J. Syst. Evol. Microbiol.">
        <title>The Global Catalogue of Microorganisms (GCM) 10K type strain sequencing project: providing services to taxonomists for standard genome sequencing and annotation.</title>
        <authorList>
            <consortium name="The Broad Institute Genomics Platform"/>
            <consortium name="The Broad Institute Genome Sequencing Center for Infectious Disease"/>
            <person name="Wu L."/>
            <person name="Ma J."/>
        </authorList>
    </citation>
    <scope>NUCLEOTIDE SEQUENCE [LARGE SCALE GENOMIC DNA]</scope>
    <source>
        <strain evidence="11">JCM 12125</strain>
    </source>
</reference>
<accession>A0ABW0FTM2</accession>
<evidence type="ECO:0000313" key="10">
    <source>
        <dbReference type="EMBL" id="MFC5345042.1"/>
    </source>
</evidence>
<name>A0ABW0FTM2_9CAUL</name>
<keyword evidence="11" id="KW-1185">Reference proteome</keyword>
<feature type="transmembrane region" description="Helical" evidence="8">
    <location>
        <begin position="33"/>
        <end position="52"/>
    </location>
</feature>
<feature type="transmembrane region" description="Helical" evidence="8">
    <location>
        <begin position="58"/>
        <end position="76"/>
    </location>
</feature>
<evidence type="ECO:0000256" key="7">
    <source>
        <dbReference type="SAM" id="MobiDB-lite"/>
    </source>
</evidence>
<dbReference type="InterPro" id="IPR006153">
    <property type="entry name" value="Cation/H_exchanger_TM"/>
</dbReference>
<comment type="similarity">
    <text evidence="2">Belongs to the monovalent cation:proton antiporter 2 (CPA2) transporter (TC 2.A.37) family.</text>
</comment>
<comment type="subcellular location">
    <subcellularLocation>
        <location evidence="1">Membrane</location>
        <topology evidence="1">Multi-pass membrane protein</topology>
    </subcellularLocation>
</comment>
<dbReference type="Proteomes" id="UP001596152">
    <property type="component" value="Unassembled WGS sequence"/>
</dbReference>
<comment type="caution">
    <text evidence="10">The sequence shown here is derived from an EMBL/GenBank/DDBJ whole genome shotgun (WGS) entry which is preliminary data.</text>
</comment>
<feature type="transmembrane region" description="Helical" evidence="8">
    <location>
        <begin position="334"/>
        <end position="355"/>
    </location>
</feature>
<proteinExistence type="inferred from homology"/>
<dbReference type="EMBL" id="JBHSLF010000025">
    <property type="protein sequence ID" value="MFC5345042.1"/>
    <property type="molecule type" value="Genomic_DNA"/>
</dbReference>
<evidence type="ECO:0000256" key="8">
    <source>
        <dbReference type="SAM" id="Phobius"/>
    </source>
</evidence>